<proteinExistence type="predicted"/>
<accession>A0A6N7VV62</accession>
<dbReference type="SUPFAM" id="SSF109604">
    <property type="entry name" value="HD-domain/PDEase-like"/>
    <property type="match status" value="1"/>
</dbReference>
<dbReference type="EMBL" id="VULQ01000005">
    <property type="protein sequence ID" value="MSS77904.1"/>
    <property type="molecule type" value="Genomic_DNA"/>
</dbReference>
<gene>
    <name evidence="1" type="ORF">FYJ26_05660</name>
</gene>
<keyword evidence="2" id="KW-1185">Reference proteome</keyword>
<organism evidence="1 2">
    <name type="scientific">Anaerococcus porci</name>
    <dbReference type="NCBI Taxonomy" id="2652269"/>
    <lineage>
        <taxon>Bacteria</taxon>
        <taxon>Bacillati</taxon>
        <taxon>Bacillota</taxon>
        <taxon>Tissierellia</taxon>
        <taxon>Tissierellales</taxon>
        <taxon>Peptoniphilaceae</taxon>
        <taxon>Anaerococcus</taxon>
    </lineage>
</organism>
<dbReference type="Proteomes" id="UP000441925">
    <property type="component" value="Unassembled WGS sequence"/>
</dbReference>
<protein>
    <recommendedName>
        <fullName evidence="3">HD domain-containing protein</fullName>
    </recommendedName>
</protein>
<name>A0A6N7VV62_9FIRM</name>
<reference evidence="1 2" key="1">
    <citation type="submission" date="2019-08" db="EMBL/GenBank/DDBJ databases">
        <title>In-depth cultivation of the pig gut microbiome towards novel bacterial diversity and tailored functional studies.</title>
        <authorList>
            <person name="Wylensek D."/>
            <person name="Hitch T.C.A."/>
            <person name="Clavel T."/>
        </authorList>
    </citation>
    <scope>NUCLEOTIDE SEQUENCE [LARGE SCALE GENOMIC DNA]</scope>
    <source>
        <strain evidence="1 2">WCA-380-WT-2B</strain>
    </source>
</reference>
<evidence type="ECO:0000313" key="2">
    <source>
        <dbReference type="Proteomes" id="UP000441925"/>
    </source>
</evidence>
<sequence>MIILDILNQDSWLDDYDFFKDFRKSSYYKILLDTYRNLNTDILYKSKVHDQGHIERVILFAMLLSYKYKLNSNDTDVLRYAASLHDTKRVDDSYDTEHGYRAALYSIDFAKIDASDKKTLQAVLAAHSRIDKKMDDTIKEFFVEDFDRAKRLSKFFKDSDGLDRVRLDDLDEKFLRYDFSKEMVGFAKRLFIAYKEREDV</sequence>
<dbReference type="AlphaFoldDB" id="A0A6N7VV62"/>
<comment type="caution">
    <text evidence="1">The sequence shown here is derived from an EMBL/GenBank/DDBJ whole genome shotgun (WGS) entry which is preliminary data.</text>
</comment>
<dbReference type="Gene3D" id="1.10.3210.10">
    <property type="entry name" value="Hypothetical protein af1432"/>
    <property type="match status" value="1"/>
</dbReference>
<evidence type="ECO:0000313" key="1">
    <source>
        <dbReference type="EMBL" id="MSS77904.1"/>
    </source>
</evidence>
<evidence type="ECO:0008006" key="3">
    <source>
        <dbReference type="Google" id="ProtNLM"/>
    </source>
</evidence>
<dbReference type="RefSeq" id="WP_154540512.1">
    <property type="nucleotide sequence ID" value="NZ_VULQ01000005.1"/>
</dbReference>